<dbReference type="SUPFAM" id="SSF53850">
    <property type="entry name" value="Periplasmic binding protein-like II"/>
    <property type="match status" value="1"/>
</dbReference>
<comment type="caution">
    <text evidence="6">The sequence shown here is derived from an EMBL/GenBank/DDBJ whole genome shotgun (WGS) entry which is preliminary data.</text>
</comment>
<feature type="domain" description="HTH lysR-type" evidence="5">
    <location>
        <begin position="1"/>
        <end position="58"/>
    </location>
</feature>
<evidence type="ECO:0000256" key="2">
    <source>
        <dbReference type="ARBA" id="ARBA00023015"/>
    </source>
</evidence>
<sequence length="292" mass="33761">MDLRLLRYFVTIAEQSTFTNAASLLHISQPSLSTALKKLENELGLILIDRSTRGLKLTREGEILYEEAKKLMTHYEHVSDEMKRIKTYGPPELAIGVIESSIFWVPKVIKQFKAEFEDAHISLLEVLSLKDVIKALNNFDIHLAVTNQYINSKDIQTTPIYEERFVAILPPAHSLSEKSDIEIYDLKDEPFIISKEGFRTREDVLNVFRQASIQPNIQFEIERLETAVSLVENELGITVVPENYIKYSKKGTFHTKEIRDANSTRTVYLAYDKKRYLSPLVLRMITLIKEFY</sequence>
<dbReference type="Pfam" id="PF03466">
    <property type="entry name" value="LysR_substrate"/>
    <property type="match status" value="1"/>
</dbReference>
<dbReference type="Gene3D" id="3.40.190.290">
    <property type="match status" value="1"/>
</dbReference>
<evidence type="ECO:0000313" key="6">
    <source>
        <dbReference type="EMBL" id="MBD8004370.1"/>
    </source>
</evidence>
<name>A0ABR8VHZ7_9BACI</name>
<evidence type="ECO:0000313" key="7">
    <source>
        <dbReference type="Proteomes" id="UP000648182"/>
    </source>
</evidence>
<dbReference type="CDD" id="cd05466">
    <property type="entry name" value="PBP2_LTTR_substrate"/>
    <property type="match status" value="1"/>
</dbReference>
<dbReference type="InterPro" id="IPR000847">
    <property type="entry name" value="LysR_HTH_N"/>
</dbReference>
<gene>
    <name evidence="6" type="ORF">H9631_04690</name>
</gene>
<dbReference type="InterPro" id="IPR005119">
    <property type="entry name" value="LysR_subst-bd"/>
</dbReference>
<evidence type="ECO:0000256" key="4">
    <source>
        <dbReference type="ARBA" id="ARBA00023163"/>
    </source>
</evidence>
<evidence type="ECO:0000256" key="3">
    <source>
        <dbReference type="ARBA" id="ARBA00023125"/>
    </source>
</evidence>
<reference evidence="6 7" key="1">
    <citation type="submission" date="2020-08" db="EMBL/GenBank/DDBJ databases">
        <title>A Genomic Blueprint of the Chicken Gut Microbiome.</title>
        <authorList>
            <person name="Gilroy R."/>
            <person name="Ravi A."/>
            <person name="Getino M."/>
            <person name="Pursley I."/>
            <person name="Horton D.L."/>
            <person name="Alikhan N.-F."/>
            <person name="Baker D."/>
            <person name="Gharbi K."/>
            <person name="Hall N."/>
            <person name="Watson M."/>
            <person name="Adriaenssens E.M."/>
            <person name="Foster-Nyarko E."/>
            <person name="Jarju S."/>
            <person name="Secka A."/>
            <person name="Antonio M."/>
            <person name="Oren A."/>
            <person name="Chaudhuri R."/>
            <person name="La Ragione R.M."/>
            <person name="Hildebrand F."/>
            <person name="Pallen M.J."/>
        </authorList>
    </citation>
    <scope>NUCLEOTIDE SEQUENCE [LARGE SCALE GENOMIC DNA]</scope>
    <source>
        <strain evidence="6 7">Sa1BUA2</strain>
    </source>
</reference>
<dbReference type="RefSeq" id="WP_191810403.1">
    <property type="nucleotide sequence ID" value="NZ_JACSPV010000005.1"/>
</dbReference>
<dbReference type="Pfam" id="PF00126">
    <property type="entry name" value="HTH_1"/>
    <property type="match status" value="1"/>
</dbReference>
<protein>
    <submittedName>
        <fullName evidence="6">LysR family transcriptional regulator</fullName>
    </submittedName>
</protein>
<dbReference type="PROSITE" id="PS50931">
    <property type="entry name" value="HTH_LYSR"/>
    <property type="match status" value="1"/>
</dbReference>
<comment type="similarity">
    <text evidence="1">Belongs to the LysR transcriptional regulatory family.</text>
</comment>
<dbReference type="InterPro" id="IPR036388">
    <property type="entry name" value="WH-like_DNA-bd_sf"/>
</dbReference>
<keyword evidence="3" id="KW-0238">DNA-binding</keyword>
<dbReference type="Gene3D" id="1.10.10.10">
    <property type="entry name" value="Winged helix-like DNA-binding domain superfamily/Winged helix DNA-binding domain"/>
    <property type="match status" value="1"/>
</dbReference>
<dbReference type="InterPro" id="IPR050950">
    <property type="entry name" value="HTH-type_LysR_regulators"/>
</dbReference>
<evidence type="ECO:0000259" key="5">
    <source>
        <dbReference type="PROSITE" id="PS50931"/>
    </source>
</evidence>
<dbReference type="PRINTS" id="PR00039">
    <property type="entry name" value="HTHLYSR"/>
</dbReference>
<dbReference type="Proteomes" id="UP000648182">
    <property type="component" value="Unassembled WGS sequence"/>
</dbReference>
<keyword evidence="7" id="KW-1185">Reference proteome</keyword>
<keyword evidence="2" id="KW-0805">Transcription regulation</keyword>
<keyword evidence="4" id="KW-0804">Transcription</keyword>
<dbReference type="SUPFAM" id="SSF46785">
    <property type="entry name" value="Winged helix' DNA-binding domain"/>
    <property type="match status" value="1"/>
</dbReference>
<dbReference type="PANTHER" id="PTHR30419">
    <property type="entry name" value="HTH-TYPE TRANSCRIPTIONAL REGULATOR YBHD"/>
    <property type="match status" value="1"/>
</dbReference>
<dbReference type="InterPro" id="IPR036390">
    <property type="entry name" value="WH_DNA-bd_sf"/>
</dbReference>
<proteinExistence type="inferred from homology"/>
<dbReference type="EMBL" id="JACSPV010000005">
    <property type="protein sequence ID" value="MBD8004370.1"/>
    <property type="molecule type" value="Genomic_DNA"/>
</dbReference>
<organism evidence="6 7">
    <name type="scientific">Bacillus norwichensis</name>
    <dbReference type="NCBI Taxonomy" id="2762217"/>
    <lineage>
        <taxon>Bacteria</taxon>
        <taxon>Bacillati</taxon>
        <taxon>Bacillota</taxon>
        <taxon>Bacilli</taxon>
        <taxon>Bacillales</taxon>
        <taxon>Bacillaceae</taxon>
        <taxon>Bacillus</taxon>
    </lineage>
</organism>
<accession>A0ABR8VHZ7</accession>
<evidence type="ECO:0000256" key="1">
    <source>
        <dbReference type="ARBA" id="ARBA00009437"/>
    </source>
</evidence>